<evidence type="ECO:0000313" key="4">
    <source>
        <dbReference type="EMBL" id="MBO1109967.1"/>
    </source>
</evidence>
<dbReference type="GO" id="GO:0008652">
    <property type="term" value="P:amino acid biosynthetic process"/>
    <property type="evidence" value="ECO:0007669"/>
    <property type="project" value="UniProtKB-KW"/>
</dbReference>
<evidence type="ECO:0000256" key="3">
    <source>
        <dbReference type="SAM" id="MobiDB-lite"/>
    </source>
</evidence>
<evidence type="ECO:0000313" key="5">
    <source>
        <dbReference type="Proteomes" id="UP000664658"/>
    </source>
</evidence>
<dbReference type="InterPro" id="IPR031322">
    <property type="entry name" value="Shikimate/glucono_kinase"/>
</dbReference>
<dbReference type="InterPro" id="IPR027417">
    <property type="entry name" value="P-loop_NTPase"/>
</dbReference>
<gene>
    <name evidence="4" type="ORF">J2R62_17615</name>
</gene>
<dbReference type="PRINTS" id="PR01100">
    <property type="entry name" value="SHIKIMTKNASE"/>
</dbReference>
<keyword evidence="4" id="KW-0418">Kinase</keyword>
<dbReference type="Proteomes" id="UP000664658">
    <property type="component" value="Unassembled WGS sequence"/>
</dbReference>
<dbReference type="SUPFAM" id="SSF52540">
    <property type="entry name" value="P-loop containing nucleoside triphosphate hydrolases"/>
    <property type="match status" value="1"/>
</dbReference>
<dbReference type="Pfam" id="PF01202">
    <property type="entry name" value="SKI"/>
    <property type="match status" value="1"/>
</dbReference>
<dbReference type="PANTHER" id="PTHR21087">
    <property type="entry name" value="SHIKIMATE KINASE"/>
    <property type="match status" value="1"/>
</dbReference>
<dbReference type="RefSeq" id="WP_207542867.1">
    <property type="nucleotide sequence ID" value="NZ_JAFNAA010000135.1"/>
</dbReference>
<accession>A0A8I1W8S9</accession>
<feature type="region of interest" description="Disordered" evidence="3">
    <location>
        <begin position="74"/>
        <end position="97"/>
    </location>
</feature>
<keyword evidence="4" id="KW-0808">Transferase</keyword>
<keyword evidence="2" id="KW-0057">Aromatic amino acid biosynthesis</keyword>
<evidence type="ECO:0000256" key="2">
    <source>
        <dbReference type="ARBA" id="ARBA00023141"/>
    </source>
</evidence>
<reference evidence="4" key="1">
    <citation type="submission" date="2021-03" db="EMBL/GenBank/DDBJ databases">
        <title>Plesiomonas shigelloides zfcc0051, isolated from zebrafish feces.</title>
        <authorList>
            <person name="Vanderhoek Z."/>
            <person name="Gaulke C."/>
        </authorList>
    </citation>
    <scope>NUCLEOTIDE SEQUENCE</scope>
    <source>
        <strain evidence="4">Zfcc0051</strain>
    </source>
</reference>
<sequence length="97" mass="10486">MAEKRNTFLMGPMGAGKSTVGRYLAQMLNIEFFDSDPETEHRTGADISWVSDVDSGEGFRVRDEKVIKALTATQGIEPATGGGSIQSADTRTRLPAH</sequence>
<proteinExistence type="predicted"/>
<dbReference type="PANTHER" id="PTHR21087:SF16">
    <property type="entry name" value="SHIKIMATE KINASE 1, CHLOROPLASTIC"/>
    <property type="match status" value="1"/>
</dbReference>
<feature type="non-terminal residue" evidence="4">
    <location>
        <position position="97"/>
    </location>
</feature>
<dbReference type="GO" id="GO:0005829">
    <property type="term" value="C:cytosol"/>
    <property type="evidence" value="ECO:0007669"/>
    <property type="project" value="TreeGrafter"/>
</dbReference>
<evidence type="ECO:0000256" key="1">
    <source>
        <dbReference type="ARBA" id="ARBA00022605"/>
    </source>
</evidence>
<dbReference type="Gene3D" id="3.40.50.300">
    <property type="entry name" value="P-loop containing nucleotide triphosphate hydrolases"/>
    <property type="match status" value="1"/>
</dbReference>
<organism evidence="4 5">
    <name type="scientific">Plesiomonas shigelloides</name>
    <name type="common">Aeromonas shigelloides</name>
    <dbReference type="NCBI Taxonomy" id="703"/>
    <lineage>
        <taxon>Bacteria</taxon>
        <taxon>Pseudomonadati</taxon>
        <taxon>Pseudomonadota</taxon>
        <taxon>Gammaproteobacteria</taxon>
        <taxon>Enterobacterales</taxon>
        <taxon>Enterobacteriaceae</taxon>
        <taxon>Plesiomonas</taxon>
    </lineage>
</organism>
<keyword evidence="1" id="KW-0028">Amino-acid biosynthesis</keyword>
<dbReference type="AlphaFoldDB" id="A0A8I1W8S9"/>
<dbReference type="EMBL" id="JAFNAA010000135">
    <property type="protein sequence ID" value="MBO1109967.1"/>
    <property type="molecule type" value="Genomic_DNA"/>
</dbReference>
<dbReference type="GO" id="GO:0004765">
    <property type="term" value="F:shikimate kinase activity"/>
    <property type="evidence" value="ECO:0007669"/>
    <property type="project" value="TreeGrafter"/>
</dbReference>
<comment type="caution">
    <text evidence="4">The sequence shown here is derived from an EMBL/GenBank/DDBJ whole genome shotgun (WGS) entry which is preliminary data.</text>
</comment>
<dbReference type="GO" id="GO:0009073">
    <property type="term" value="P:aromatic amino acid family biosynthetic process"/>
    <property type="evidence" value="ECO:0007669"/>
    <property type="project" value="UniProtKB-KW"/>
</dbReference>
<protein>
    <submittedName>
        <fullName evidence="4">(D)CMP kinase</fullName>
    </submittedName>
</protein>
<name>A0A8I1W8S9_PLESH</name>